<dbReference type="Gene3D" id="3.40.1190.20">
    <property type="match status" value="1"/>
</dbReference>
<keyword evidence="5 6" id="KW-0067">ATP-binding</keyword>
<accession>A0A2S5G8E4</accession>
<dbReference type="EC" id="2.7.1.92" evidence="6"/>
<evidence type="ECO:0000313" key="9">
    <source>
        <dbReference type="Proteomes" id="UP000239047"/>
    </source>
</evidence>
<dbReference type="RefSeq" id="WP_104059411.1">
    <property type="nucleotide sequence ID" value="NZ_PREZ01000007.1"/>
</dbReference>
<evidence type="ECO:0000313" key="8">
    <source>
        <dbReference type="EMBL" id="PPA69191.1"/>
    </source>
</evidence>
<dbReference type="EMBL" id="PREZ01000007">
    <property type="protein sequence ID" value="PPA69191.1"/>
    <property type="molecule type" value="Genomic_DNA"/>
</dbReference>
<dbReference type="SUPFAM" id="SSF53613">
    <property type="entry name" value="Ribokinase-like"/>
    <property type="match status" value="1"/>
</dbReference>
<protein>
    <recommendedName>
        <fullName evidence="6">5-dehydro-2-deoxygluconokinase</fullName>
        <ecNumber evidence="6">2.7.1.92</ecNumber>
    </recommendedName>
    <alternativeName>
        <fullName evidence="6">2-deoxy-5-keto-D-gluconate kinase</fullName>
        <shortName evidence="6">DKG kinase</shortName>
    </alternativeName>
</protein>
<dbReference type="Gene3D" id="2.20.150.10">
    <property type="entry name" value="putative 5-dehydro-2- deoxygluconokinase"/>
    <property type="match status" value="1"/>
</dbReference>
<gene>
    <name evidence="6 8" type="primary">iolC</name>
    <name evidence="8" type="ORF">C4B60_17975</name>
</gene>
<dbReference type="Proteomes" id="UP000239047">
    <property type="component" value="Unassembled WGS sequence"/>
</dbReference>
<reference evidence="8 9" key="1">
    <citation type="submission" date="2018-02" db="EMBL/GenBank/DDBJ databases">
        <title>Jeotgalibacillus proteolyticum sp. nov. a protease producing bacterium isolated from ocean sediments of Laizhou Bay.</title>
        <authorList>
            <person name="Li Y."/>
        </authorList>
    </citation>
    <scope>NUCLEOTIDE SEQUENCE [LARGE SCALE GENOMIC DNA]</scope>
    <source>
        <strain evidence="8 9">22-7</strain>
    </source>
</reference>
<dbReference type="PANTHER" id="PTHR43085:SF49">
    <property type="entry name" value="5-DEHYDRO-2-DEOXYGLUCONOKINASE"/>
    <property type="match status" value="1"/>
</dbReference>
<dbReference type="InterPro" id="IPR002173">
    <property type="entry name" value="Carboh/pur_kinase_PfkB_CS"/>
</dbReference>
<dbReference type="InterPro" id="IPR050306">
    <property type="entry name" value="PfkB_Carbo_kinase"/>
</dbReference>
<dbReference type="NCBIfam" id="TIGR04382">
    <property type="entry name" value="myo_inos_iolC_N"/>
    <property type="match status" value="1"/>
</dbReference>
<proteinExistence type="inferred from homology"/>
<dbReference type="GO" id="GO:0005524">
    <property type="term" value="F:ATP binding"/>
    <property type="evidence" value="ECO:0007669"/>
    <property type="project" value="UniProtKB-UniRule"/>
</dbReference>
<dbReference type="HAMAP" id="MF_01668">
    <property type="entry name" value="IolC"/>
    <property type="match status" value="1"/>
</dbReference>
<dbReference type="Pfam" id="PF00294">
    <property type="entry name" value="PfkB"/>
    <property type="match status" value="1"/>
</dbReference>
<evidence type="ECO:0000256" key="1">
    <source>
        <dbReference type="ARBA" id="ARBA00010688"/>
    </source>
</evidence>
<comment type="pathway">
    <text evidence="6">Polyol metabolism; myo-inositol degradation into acetyl-CoA; acetyl-CoA from myo-inositol: step 5/7.</text>
</comment>
<comment type="caution">
    <text evidence="8">The sequence shown here is derived from an EMBL/GenBank/DDBJ whole genome shotgun (WGS) entry which is preliminary data.</text>
</comment>
<keyword evidence="9" id="KW-1185">Reference proteome</keyword>
<comment type="function">
    <text evidence="6">Catalyzes the phosphorylation of 5-dehydro-2-deoxy-D-gluconate (2-deoxy-5-keto-D-gluconate or DKG) to 6-phospho-5-dehydro-2-deoxy-D-gluconate (DKGP).</text>
</comment>
<feature type="domain" description="Carbohydrate kinase PfkB" evidence="7">
    <location>
        <begin position="6"/>
        <end position="307"/>
    </location>
</feature>
<organism evidence="8 9">
    <name type="scientific">Jeotgalibacillus proteolyticus</name>
    <dbReference type="NCBI Taxonomy" id="2082395"/>
    <lineage>
        <taxon>Bacteria</taxon>
        <taxon>Bacillati</taxon>
        <taxon>Bacillota</taxon>
        <taxon>Bacilli</taxon>
        <taxon>Bacillales</taxon>
        <taxon>Caryophanaceae</taxon>
        <taxon>Jeotgalibacillus</taxon>
    </lineage>
</organism>
<evidence type="ECO:0000259" key="7">
    <source>
        <dbReference type="Pfam" id="PF00294"/>
    </source>
</evidence>
<keyword evidence="2 6" id="KW-0808">Transferase</keyword>
<dbReference type="InterPro" id="IPR030830">
    <property type="entry name" value="Myo_inos_IolC"/>
</dbReference>
<evidence type="ECO:0000256" key="3">
    <source>
        <dbReference type="ARBA" id="ARBA00022741"/>
    </source>
</evidence>
<evidence type="ECO:0000256" key="5">
    <source>
        <dbReference type="ARBA" id="ARBA00022840"/>
    </source>
</evidence>
<dbReference type="AlphaFoldDB" id="A0A2S5G8E4"/>
<dbReference type="InterPro" id="IPR029056">
    <property type="entry name" value="Ribokinase-like"/>
</dbReference>
<name>A0A2S5G8E4_9BACL</name>
<dbReference type="UniPathway" id="UPA00076">
    <property type="reaction ID" value="UER00146"/>
</dbReference>
<dbReference type="GO" id="GO:0019310">
    <property type="term" value="P:inositol catabolic process"/>
    <property type="evidence" value="ECO:0007669"/>
    <property type="project" value="UniProtKB-UniRule"/>
</dbReference>
<keyword evidence="4 6" id="KW-0418">Kinase</keyword>
<comment type="catalytic activity">
    <reaction evidence="6">
        <text>5-dehydro-2-deoxy-D-gluconate + ATP = 6-phospho-5-dehydro-2-deoxy-D-gluconate + ADP + H(+)</text>
        <dbReference type="Rhea" id="RHEA:13497"/>
        <dbReference type="ChEBI" id="CHEBI:15378"/>
        <dbReference type="ChEBI" id="CHEBI:16669"/>
        <dbReference type="ChEBI" id="CHEBI:30616"/>
        <dbReference type="ChEBI" id="CHEBI:57949"/>
        <dbReference type="ChEBI" id="CHEBI:456216"/>
        <dbReference type="EC" id="2.7.1.92"/>
    </reaction>
</comment>
<dbReference type="GO" id="GO:0047590">
    <property type="term" value="F:5-dehydro-2-deoxygluconokinase activity"/>
    <property type="evidence" value="ECO:0007669"/>
    <property type="project" value="UniProtKB-UniRule"/>
</dbReference>
<dbReference type="CDD" id="cd01166">
    <property type="entry name" value="KdgK"/>
    <property type="match status" value="1"/>
</dbReference>
<dbReference type="PANTHER" id="PTHR43085">
    <property type="entry name" value="HEXOKINASE FAMILY MEMBER"/>
    <property type="match status" value="1"/>
</dbReference>
<dbReference type="InterPro" id="IPR022841">
    <property type="entry name" value="DKG_kinase_firmi"/>
</dbReference>
<dbReference type="PROSITE" id="PS00584">
    <property type="entry name" value="PFKB_KINASES_2"/>
    <property type="match status" value="1"/>
</dbReference>
<comment type="similarity">
    <text evidence="1 6">Belongs to the carbohydrate kinase PfkB family.</text>
</comment>
<evidence type="ECO:0000256" key="4">
    <source>
        <dbReference type="ARBA" id="ARBA00022777"/>
    </source>
</evidence>
<sequence>MMSKLELITFGRAAVDLNATEYNRPMEETMTFTKYVGGSPANIAIGTSKLGLKVGMIAKVSDDQHGNFVINYLKKSGVDSQYIKKDTQGRKTGLTFTEIKSPEECSIVMYRENAADLYLSVDDFDDDYIKNAESLLISGTSLSQSPSREAAFHAIDVAKKSGVEVIFELDYRPYTWKSKEEISIYMTAVARMADIVIGTRDEFDIMEMNINFDDEASAKELLEYTPRLIVIKHGVKGSRAFTKDGEVIEGTIYKTKVLKTFGAGDSFASGFIYALKKNKSIKEALQYGSASASIVVSKHSSSEAMPTIQDIENLINSHEG</sequence>
<keyword evidence="3 6" id="KW-0547">Nucleotide-binding</keyword>
<evidence type="ECO:0000256" key="6">
    <source>
        <dbReference type="HAMAP-Rule" id="MF_01668"/>
    </source>
</evidence>
<evidence type="ECO:0000256" key="2">
    <source>
        <dbReference type="ARBA" id="ARBA00022679"/>
    </source>
</evidence>
<dbReference type="OrthoDB" id="9813569at2"/>
<dbReference type="InterPro" id="IPR011611">
    <property type="entry name" value="PfkB_dom"/>
</dbReference>
<dbReference type="InterPro" id="IPR023314">
    <property type="entry name" value="Myo_inos_IolC-like_sf"/>
</dbReference>